<keyword evidence="1" id="KW-0863">Zinc-finger</keyword>
<dbReference type="PANTHER" id="PTHR33223">
    <property type="entry name" value="CCHC-TYPE DOMAIN-CONTAINING PROTEIN"/>
    <property type="match status" value="1"/>
</dbReference>
<evidence type="ECO:0000256" key="1">
    <source>
        <dbReference type="PROSITE-ProRule" id="PRU00047"/>
    </source>
</evidence>
<proteinExistence type="predicted"/>
<dbReference type="GO" id="GO:0008270">
    <property type="term" value="F:zinc ion binding"/>
    <property type="evidence" value="ECO:0007669"/>
    <property type="project" value="UniProtKB-KW"/>
</dbReference>
<dbReference type="Proteomes" id="UP000663842">
    <property type="component" value="Unassembled WGS sequence"/>
</dbReference>
<keyword evidence="1" id="KW-0862">Zinc</keyword>
<dbReference type="InterPro" id="IPR005162">
    <property type="entry name" value="Retrotrans_gag_dom"/>
</dbReference>
<feature type="compositionally biased region" description="Low complexity" evidence="2">
    <location>
        <begin position="103"/>
        <end position="129"/>
    </location>
</feature>
<dbReference type="InterPro" id="IPR001878">
    <property type="entry name" value="Znf_CCHC"/>
</dbReference>
<dbReference type="SUPFAM" id="SSF57756">
    <property type="entry name" value="Retrovirus zinc finger-like domains"/>
    <property type="match status" value="1"/>
</dbReference>
<dbReference type="Proteomes" id="UP000676336">
    <property type="component" value="Unassembled WGS sequence"/>
</dbReference>
<dbReference type="EMBL" id="CAJOBF010000444">
    <property type="protein sequence ID" value="CAF3818660.1"/>
    <property type="molecule type" value="Genomic_DNA"/>
</dbReference>
<dbReference type="InterPro" id="IPR036875">
    <property type="entry name" value="Znf_CCHC_sf"/>
</dbReference>
<protein>
    <recommendedName>
        <fullName evidence="3">CCHC-type domain-containing protein</fullName>
    </recommendedName>
</protein>
<accession>A0A816R363</accession>
<dbReference type="SMART" id="SM00343">
    <property type="entry name" value="ZnF_C2HC"/>
    <property type="match status" value="1"/>
</dbReference>
<dbReference type="Proteomes" id="UP000663887">
    <property type="component" value="Unassembled WGS sequence"/>
</dbReference>
<dbReference type="EMBL" id="CAJOBI010233806">
    <property type="protein sequence ID" value="CAF5070590.1"/>
    <property type="molecule type" value="Genomic_DNA"/>
</dbReference>
<dbReference type="GO" id="GO:0003676">
    <property type="term" value="F:nucleic acid binding"/>
    <property type="evidence" value="ECO:0007669"/>
    <property type="project" value="InterPro"/>
</dbReference>
<evidence type="ECO:0000313" key="5">
    <source>
        <dbReference type="EMBL" id="CAF2192002.1"/>
    </source>
</evidence>
<keyword evidence="1" id="KW-0479">Metal-binding</keyword>
<dbReference type="EMBL" id="CAJNRE010019269">
    <property type="protein sequence ID" value="CAF2192002.1"/>
    <property type="molecule type" value="Genomic_DNA"/>
</dbReference>
<dbReference type="PROSITE" id="PS50158">
    <property type="entry name" value="ZF_CCHC"/>
    <property type="match status" value="1"/>
</dbReference>
<reference evidence="4" key="1">
    <citation type="submission" date="2021-02" db="EMBL/GenBank/DDBJ databases">
        <authorList>
            <person name="Nowell W R."/>
        </authorList>
    </citation>
    <scope>NUCLEOTIDE SEQUENCE</scope>
</reference>
<dbReference type="Pfam" id="PF03732">
    <property type="entry name" value="Retrotrans_gag"/>
    <property type="match status" value="1"/>
</dbReference>
<evidence type="ECO:0000256" key="2">
    <source>
        <dbReference type="SAM" id="MobiDB-lite"/>
    </source>
</evidence>
<dbReference type="Proteomes" id="UP000663824">
    <property type="component" value="Unassembled WGS sequence"/>
</dbReference>
<evidence type="ECO:0000313" key="4">
    <source>
        <dbReference type="EMBL" id="CAF2069794.1"/>
    </source>
</evidence>
<evidence type="ECO:0000313" key="7">
    <source>
        <dbReference type="EMBL" id="CAF5070590.1"/>
    </source>
</evidence>
<dbReference type="EMBL" id="CAJNRG010004834">
    <property type="protein sequence ID" value="CAF2069794.1"/>
    <property type="molecule type" value="Genomic_DNA"/>
</dbReference>
<feature type="region of interest" description="Disordered" evidence="2">
    <location>
        <begin position="103"/>
        <end position="139"/>
    </location>
</feature>
<feature type="domain" description="CCHC-type" evidence="3">
    <location>
        <begin position="343"/>
        <end position="358"/>
    </location>
</feature>
<dbReference type="Gene3D" id="4.10.60.10">
    <property type="entry name" value="Zinc finger, CCHC-type"/>
    <property type="match status" value="1"/>
</dbReference>
<comment type="caution">
    <text evidence="4">The sequence shown here is derived from an EMBL/GenBank/DDBJ whole genome shotgun (WGS) entry which is preliminary data.</text>
</comment>
<sequence>MTDTEAKNLQDCLAHLTQGVQDAKNRTAHIETTLTTLQSTVSTLDQHLSNQVQTFSVAHEQKNQQLQHSIEHLDTQFQELRTYVATQIADLTTELRTTLNTLRTSFPTPHHPPSSNNLSPSHPTLTPSSPQDPPLTIPSRSTIIIQPPTAAPSFSGQPDDKPRPFLLQLTQYTSSSFGWDKEILFQNIGQFLRGTALEWYTQIITSHTPPLHWDAFHTLFLQQFSSPLRLAQLEQQWNKCIQKPNESINEFLVRLRSLWSEHKPQETEHDLVRHLFTKIRPQLVPLIGVLTEPTLENFLMRAREAELIDFSRSKQTFNTNNSNSPTFSTRSNRLTNPRSNVVCYNCNIPGHLASQCTRPHFSTYSTNTKN</sequence>
<dbReference type="PANTHER" id="PTHR33223:SF6">
    <property type="entry name" value="CCHC-TYPE DOMAIN-CONTAINING PROTEIN"/>
    <property type="match status" value="1"/>
</dbReference>
<gene>
    <name evidence="5" type="ORF">MBJ925_LOCUS34925</name>
    <name evidence="7" type="ORF">SMN809_LOCUS60263</name>
    <name evidence="6" type="ORF">UXM345_LOCUS5838</name>
    <name evidence="4" type="ORF">XDN619_LOCUS12310</name>
</gene>
<dbReference type="AlphaFoldDB" id="A0A816R363"/>
<evidence type="ECO:0000259" key="3">
    <source>
        <dbReference type="PROSITE" id="PS50158"/>
    </source>
</evidence>
<dbReference type="Gene3D" id="1.20.120.20">
    <property type="entry name" value="Apolipoprotein"/>
    <property type="match status" value="1"/>
</dbReference>
<name>A0A816R363_9BILA</name>
<dbReference type="Pfam" id="PF00098">
    <property type="entry name" value="zf-CCHC"/>
    <property type="match status" value="1"/>
</dbReference>
<evidence type="ECO:0000313" key="8">
    <source>
        <dbReference type="Proteomes" id="UP000663887"/>
    </source>
</evidence>
<evidence type="ECO:0000313" key="6">
    <source>
        <dbReference type="EMBL" id="CAF3818660.1"/>
    </source>
</evidence>
<organism evidence="4 8">
    <name type="scientific">Rotaria magnacalcarata</name>
    <dbReference type="NCBI Taxonomy" id="392030"/>
    <lineage>
        <taxon>Eukaryota</taxon>
        <taxon>Metazoa</taxon>
        <taxon>Spiralia</taxon>
        <taxon>Gnathifera</taxon>
        <taxon>Rotifera</taxon>
        <taxon>Eurotatoria</taxon>
        <taxon>Bdelloidea</taxon>
        <taxon>Philodinida</taxon>
        <taxon>Philodinidae</taxon>
        <taxon>Rotaria</taxon>
    </lineage>
</organism>